<reference evidence="2 3" key="1">
    <citation type="submission" date="2019-05" db="EMBL/GenBank/DDBJ databases">
        <title>Emergence of the Ug99 lineage of the wheat stem rust pathogen through somatic hybridization.</title>
        <authorList>
            <person name="Li F."/>
            <person name="Upadhyaya N.M."/>
            <person name="Sperschneider J."/>
            <person name="Matny O."/>
            <person name="Nguyen-Phuc H."/>
            <person name="Mago R."/>
            <person name="Raley C."/>
            <person name="Miller M.E."/>
            <person name="Silverstein K.A.T."/>
            <person name="Henningsen E."/>
            <person name="Hirsch C.D."/>
            <person name="Visser B."/>
            <person name="Pretorius Z.A."/>
            <person name="Steffenson B.J."/>
            <person name="Schwessinger B."/>
            <person name="Dodds P.N."/>
            <person name="Figueroa M."/>
        </authorList>
    </citation>
    <scope>NUCLEOTIDE SEQUENCE [LARGE SCALE GENOMIC DNA]</scope>
    <source>
        <strain evidence="2">21-0</strain>
    </source>
</reference>
<dbReference type="AlphaFoldDB" id="A0A5B0PU38"/>
<feature type="region of interest" description="Disordered" evidence="1">
    <location>
        <begin position="1"/>
        <end position="23"/>
    </location>
</feature>
<keyword evidence="3" id="KW-1185">Reference proteome</keyword>
<feature type="compositionally biased region" description="Basic and acidic residues" evidence="1">
    <location>
        <begin position="8"/>
        <end position="21"/>
    </location>
</feature>
<comment type="caution">
    <text evidence="2">The sequence shown here is derived from an EMBL/GenBank/DDBJ whole genome shotgun (WGS) entry which is preliminary data.</text>
</comment>
<protein>
    <submittedName>
        <fullName evidence="2">Uncharacterized protein</fullName>
    </submittedName>
</protein>
<accession>A0A5B0PU38</accession>
<proteinExistence type="predicted"/>
<evidence type="ECO:0000313" key="2">
    <source>
        <dbReference type="EMBL" id="KAA1104263.1"/>
    </source>
</evidence>
<dbReference type="EMBL" id="VSWC01000041">
    <property type="protein sequence ID" value="KAA1104263.1"/>
    <property type="molecule type" value="Genomic_DNA"/>
</dbReference>
<evidence type="ECO:0000256" key="1">
    <source>
        <dbReference type="SAM" id="MobiDB-lite"/>
    </source>
</evidence>
<organism evidence="2 3">
    <name type="scientific">Puccinia graminis f. sp. tritici</name>
    <dbReference type="NCBI Taxonomy" id="56615"/>
    <lineage>
        <taxon>Eukaryota</taxon>
        <taxon>Fungi</taxon>
        <taxon>Dikarya</taxon>
        <taxon>Basidiomycota</taxon>
        <taxon>Pucciniomycotina</taxon>
        <taxon>Pucciniomycetes</taxon>
        <taxon>Pucciniales</taxon>
        <taxon>Pucciniaceae</taxon>
        <taxon>Puccinia</taxon>
    </lineage>
</organism>
<name>A0A5B0PU38_PUCGR</name>
<dbReference type="Proteomes" id="UP000324748">
    <property type="component" value="Unassembled WGS sequence"/>
</dbReference>
<evidence type="ECO:0000313" key="3">
    <source>
        <dbReference type="Proteomes" id="UP000324748"/>
    </source>
</evidence>
<sequence length="88" mass="9769">MLNCDNRTSGKEEQFDVKRGFDYGPPRPVERGNIFTWDPNYSPHVQIIKSIASPTYIVNLAVFGNRSQTLAVGSRTANIAENTHSSNA</sequence>
<gene>
    <name evidence="2" type="ORF">PGT21_017128</name>
</gene>